<dbReference type="GO" id="GO:0016705">
    <property type="term" value="F:oxidoreductase activity, acting on paired donors, with incorporation or reduction of molecular oxygen"/>
    <property type="evidence" value="ECO:0007669"/>
    <property type="project" value="InterPro"/>
</dbReference>
<evidence type="ECO:0000313" key="13">
    <source>
        <dbReference type="EMBL" id="GFZ10275.1"/>
    </source>
</evidence>
<evidence type="ECO:0000256" key="7">
    <source>
        <dbReference type="ARBA" id="ARBA00023004"/>
    </source>
</evidence>
<keyword evidence="3 11" id="KW-0349">Heme</keyword>
<dbReference type="OrthoDB" id="2789670at2759"/>
<evidence type="ECO:0000256" key="3">
    <source>
        <dbReference type="ARBA" id="ARBA00022617"/>
    </source>
</evidence>
<evidence type="ECO:0000256" key="11">
    <source>
        <dbReference type="PIRSR" id="PIRSR602403-1"/>
    </source>
</evidence>
<dbReference type="FunFam" id="1.10.630.10:FF:000024">
    <property type="entry name" value="Allene oxide synthase, chloroplastic"/>
    <property type="match status" value="1"/>
</dbReference>
<evidence type="ECO:0000256" key="5">
    <source>
        <dbReference type="ARBA" id="ARBA00022767"/>
    </source>
</evidence>
<keyword evidence="8" id="KW-0443">Lipid metabolism</keyword>
<keyword evidence="7 11" id="KW-0408">Iron</keyword>
<dbReference type="AlphaFoldDB" id="A0A7J0GHM2"/>
<dbReference type="SUPFAM" id="SSF48264">
    <property type="entry name" value="Cytochrome P450"/>
    <property type="match status" value="1"/>
</dbReference>
<keyword evidence="2" id="KW-0444">Lipid biosynthesis</keyword>
<dbReference type="GO" id="GO:0004497">
    <property type="term" value="F:monooxygenase activity"/>
    <property type="evidence" value="ECO:0007669"/>
    <property type="project" value="InterPro"/>
</dbReference>
<dbReference type="PANTHER" id="PTHR24286">
    <property type="entry name" value="CYTOCHROME P450 26"/>
    <property type="match status" value="1"/>
</dbReference>
<dbReference type="EMBL" id="BJWL01000021">
    <property type="protein sequence ID" value="GFZ10275.1"/>
    <property type="molecule type" value="Genomic_DNA"/>
</dbReference>
<comment type="similarity">
    <text evidence="1">Belongs to the cytochrome P450 family.</text>
</comment>
<evidence type="ECO:0000256" key="2">
    <source>
        <dbReference type="ARBA" id="ARBA00022516"/>
    </source>
</evidence>
<dbReference type="GO" id="GO:0005506">
    <property type="term" value="F:iron ion binding"/>
    <property type="evidence" value="ECO:0007669"/>
    <property type="project" value="InterPro"/>
</dbReference>
<sequence>MASTSLPYPSLQLQTPTQRSSNLPSRPFSRRLSLRPVSASVSGSPSDRLDYFYNQGRDEFFKSRIQKHRSTVYRVNMPPGPFISHNPNVIVLLDGKSFPVLFDVTMVEKRDLFTGTYMSSVELTGGYRVLSYLDPSEPNHGKLKKLMFFLLKSSRDRVIPEFHTSFTELFEKLESELASKGKGSFVEANDQAAFNFLARSLYGVNPAETQLGQDGPKLVSKWVLFQLGPLLVIGLPKLVEELLIHTFPLPPVLVKKGLSETLRFLLQFIDHRPRRSRENRSLTRRGLPQSLIRDLLQFLWGNENSLPKHDQVDREIRCQTPHTRLAEEIRTAVKSNGGKVTMAAMEQMPLTKSVVYEALRIEPPVPLQYGRAKRDMVIESHDSAFEVKEGEMLFGFQPFATKDPKIFDRPEEFVPDRFVCEEGESMLKHVLWSNGPETESPTVGNKQCAGKDFVVLVSRLLLVELFLRYDSFEIEVGRSALGASVTVTSLKRASF</sequence>
<accession>A0A7J0GHM2</accession>
<dbReference type="Gene3D" id="1.10.630.10">
    <property type="entry name" value="Cytochrome P450"/>
    <property type="match status" value="2"/>
</dbReference>
<comment type="cofactor">
    <cofactor evidence="11">
        <name>heme</name>
        <dbReference type="ChEBI" id="CHEBI:30413"/>
    </cofactor>
</comment>
<proteinExistence type="inferred from homology"/>
<evidence type="ECO:0000256" key="9">
    <source>
        <dbReference type="ARBA" id="ARBA00023160"/>
    </source>
</evidence>
<keyword evidence="9" id="KW-0275">Fatty acid biosynthesis</keyword>
<reference evidence="13 14" key="1">
    <citation type="submission" date="2019-07" db="EMBL/GenBank/DDBJ databases">
        <title>De Novo Assembly of kiwifruit Actinidia rufa.</title>
        <authorList>
            <person name="Sugita-Konishi S."/>
            <person name="Sato K."/>
            <person name="Mori E."/>
            <person name="Abe Y."/>
            <person name="Kisaki G."/>
            <person name="Hamano K."/>
            <person name="Suezawa K."/>
            <person name="Otani M."/>
            <person name="Fukuda T."/>
            <person name="Manabe T."/>
            <person name="Gomi K."/>
            <person name="Tabuchi M."/>
            <person name="Akimitsu K."/>
            <person name="Kataoka I."/>
        </authorList>
    </citation>
    <scope>NUCLEOTIDE SEQUENCE [LARGE SCALE GENOMIC DNA]</scope>
    <source>
        <strain evidence="14">cv. Fuchu</strain>
    </source>
</reference>
<feature type="binding site" description="axial binding residue" evidence="11">
    <location>
        <position position="448"/>
    </location>
    <ligand>
        <name>heme</name>
        <dbReference type="ChEBI" id="CHEBI:30413"/>
    </ligand>
    <ligandPart>
        <name>Fe</name>
        <dbReference type="ChEBI" id="CHEBI:18248"/>
    </ligandPart>
</feature>
<evidence type="ECO:0000256" key="8">
    <source>
        <dbReference type="ARBA" id="ARBA00023098"/>
    </source>
</evidence>
<dbReference type="GO" id="GO:0016125">
    <property type="term" value="P:sterol metabolic process"/>
    <property type="evidence" value="ECO:0007669"/>
    <property type="project" value="TreeGrafter"/>
</dbReference>
<gene>
    <name evidence="13" type="ORF">Acr_21g0008740</name>
</gene>
<keyword evidence="4 11" id="KW-0479">Metal-binding</keyword>
<keyword evidence="6" id="KW-0276">Fatty acid metabolism</keyword>
<dbReference type="PRINTS" id="PR00465">
    <property type="entry name" value="EP450IV"/>
</dbReference>
<evidence type="ECO:0000256" key="12">
    <source>
        <dbReference type="SAM" id="MobiDB-lite"/>
    </source>
</evidence>
<name>A0A7J0GHM2_9ERIC</name>
<dbReference type="InterPro" id="IPR002403">
    <property type="entry name" value="Cyt_P450_E_grp-IV"/>
</dbReference>
<feature type="region of interest" description="Disordered" evidence="12">
    <location>
        <begin position="1"/>
        <end position="28"/>
    </location>
</feature>
<dbReference type="GO" id="GO:0016829">
    <property type="term" value="F:lyase activity"/>
    <property type="evidence" value="ECO:0007669"/>
    <property type="project" value="UniProtKB-KW"/>
</dbReference>
<dbReference type="GO" id="GO:0020037">
    <property type="term" value="F:heme binding"/>
    <property type="evidence" value="ECO:0007669"/>
    <property type="project" value="InterPro"/>
</dbReference>
<feature type="compositionally biased region" description="Polar residues" evidence="12">
    <location>
        <begin position="1"/>
        <end position="18"/>
    </location>
</feature>
<comment type="caution">
    <text evidence="13">The sequence shown here is derived from an EMBL/GenBank/DDBJ whole genome shotgun (WGS) entry which is preliminary data.</text>
</comment>
<evidence type="ECO:0000256" key="4">
    <source>
        <dbReference type="ARBA" id="ARBA00022723"/>
    </source>
</evidence>
<protein>
    <submittedName>
        <fullName evidence="13">Allene oxide synthase</fullName>
    </submittedName>
</protein>
<dbReference type="GO" id="GO:0006633">
    <property type="term" value="P:fatty acid biosynthetic process"/>
    <property type="evidence" value="ECO:0007669"/>
    <property type="project" value="UniProtKB-KW"/>
</dbReference>
<dbReference type="PANTHER" id="PTHR24286:SF255">
    <property type="entry name" value="ALLENE OXIDE SYNTHASE, CHLOROPLASTIC"/>
    <property type="match status" value="1"/>
</dbReference>
<dbReference type="InterPro" id="IPR001128">
    <property type="entry name" value="Cyt_P450"/>
</dbReference>
<keyword evidence="14" id="KW-1185">Reference proteome</keyword>
<evidence type="ECO:0000256" key="6">
    <source>
        <dbReference type="ARBA" id="ARBA00022832"/>
    </source>
</evidence>
<dbReference type="GO" id="GO:0031408">
    <property type="term" value="P:oxylipin biosynthetic process"/>
    <property type="evidence" value="ECO:0007669"/>
    <property type="project" value="UniProtKB-KW"/>
</dbReference>
<keyword evidence="5" id="KW-0925">Oxylipin biosynthesis</keyword>
<evidence type="ECO:0000256" key="10">
    <source>
        <dbReference type="ARBA" id="ARBA00023239"/>
    </source>
</evidence>
<dbReference type="Proteomes" id="UP000585474">
    <property type="component" value="Unassembled WGS sequence"/>
</dbReference>
<evidence type="ECO:0000256" key="1">
    <source>
        <dbReference type="ARBA" id="ARBA00010617"/>
    </source>
</evidence>
<dbReference type="CDD" id="cd11071">
    <property type="entry name" value="CYP74"/>
    <property type="match status" value="1"/>
</dbReference>
<dbReference type="Pfam" id="PF00067">
    <property type="entry name" value="p450"/>
    <property type="match status" value="1"/>
</dbReference>
<dbReference type="InterPro" id="IPR036396">
    <property type="entry name" value="Cyt_P450_sf"/>
</dbReference>
<evidence type="ECO:0000313" key="14">
    <source>
        <dbReference type="Proteomes" id="UP000585474"/>
    </source>
</evidence>
<keyword evidence="10" id="KW-0456">Lyase</keyword>
<organism evidence="13 14">
    <name type="scientific">Actinidia rufa</name>
    <dbReference type="NCBI Taxonomy" id="165716"/>
    <lineage>
        <taxon>Eukaryota</taxon>
        <taxon>Viridiplantae</taxon>
        <taxon>Streptophyta</taxon>
        <taxon>Embryophyta</taxon>
        <taxon>Tracheophyta</taxon>
        <taxon>Spermatophyta</taxon>
        <taxon>Magnoliopsida</taxon>
        <taxon>eudicotyledons</taxon>
        <taxon>Gunneridae</taxon>
        <taxon>Pentapetalae</taxon>
        <taxon>asterids</taxon>
        <taxon>Ericales</taxon>
        <taxon>Actinidiaceae</taxon>
        <taxon>Actinidia</taxon>
    </lineage>
</organism>